<dbReference type="CDD" id="cd00586">
    <property type="entry name" value="4HBT"/>
    <property type="match status" value="1"/>
</dbReference>
<protein>
    <recommendedName>
        <fullName evidence="3">Thioesterase domain-containing protein</fullName>
    </recommendedName>
</protein>
<dbReference type="PANTHER" id="PTHR31793">
    <property type="entry name" value="4-HYDROXYBENZOYL-COA THIOESTERASE FAMILY MEMBER"/>
    <property type="match status" value="1"/>
</dbReference>
<organism evidence="1 2">
    <name type="scientific">Gottfriedia luciferensis</name>
    <dbReference type="NCBI Taxonomy" id="178774"/>
    <lineage>
        <taxon>Bacteria</taxon>
        <taxon>Bacillati</taxon>
        <taxon>Bacillota</taxon>
        <taxon>Bacilli</taxon>
        <taxon>Bacillales</taxon>
        <taxon>Bacillaceae</taxon>
        <taxon>Gottfriedia</taxon>
    </lineage>
</organism>
<dbReference type="InterPro" id="IPR029069">
    <property type="entry name" value="HotDog_dom_sf"/>
</dbReference>
<evidence type="ECO:0008006" key="3">
    <source>
        <dbReference type="Google" id="ProtNLM"/>
    </source>
</evidence>
<keyword evidence="2" id="KW-1185">Reference proteome</keyword>
<dbReference type="Pfam" id="PF13279">
    <property type="entry name" value="4HBT_2"/>
    <property type="match status" value="1"/>
</dbReference>
<dbReference type="PANTHER" id="PTHR31793:SF24">
    <property type="entry name" value="LONG-CHAIN ACYL-COA THIOESTERASE FADM"/>
    <property type="match status" value="1"/>
</dbReference>
<comment type="caution">
    <text evidence="1">The sequence shown here is derived from an EMBL/GenBank/DDBJ whole genome shotgun (WGS) entry which is preliminary data.</text>
</comment>
<gene>
    <name evidence="1" type="ORF">BED47_09350</name>
</gene>
<dbReference type="EMBL" id="MDKC01000033">
    <property type="protein sequence ID" value="ODG90653.1"/>
    <property type="molecule type" value="Genomic_DNA"/>
</dbReference>
<evidence type="ECO:0000313" key="1">
    <source>
        <dbReference type="EMBL" id="ODG90653.1"/>
    </source>
</evidence>
<name>A0ABX2ZLV0_9BACI</name>
<reference evidence="1 2" key="1">
    <citation type="submission" date="2016-07" db="EMBL/GenBank/DDBJ databases">
        <authorList>
            <person name="Townsley L."/>
            <person name="Shank E.A."/>
        </authorList>
    </citation>
    <scope>NUCLEOTIDE SEQUENCE [LARGE SCALE GENOMIC DNA]</scope>
    <source>
        <strain evidence="1 2">CH01</strain>
    </source>
</reference>
<accession>A0ABX2ZLV0</accession>
<evidence type="ECO:0000313" key="2">
    <source>
        <dbReference type="Proteomes" id="UP000094580"/>
    </source>
</evidence>
<dbReference type="Proteomes" id="UP000094580">
    <property type="component" value="Unassembled WGS sequence"/>
</dbReference>
<dbReference type="InterPro" id="IPR050563">
    <property type="entry name" value="4-hydroxybenzoyl-CoA_TE"/>
</dbReference>
<proteinExistence type="predicted"/>
<dbReference type="SUPFAM" id="SSF54637">
    <property type="entry name" value="Thioesterase/thiol ester dehydrase-isomerase"/>
    <property type="match status" value="1"/>
</dbReference>
<dbReference type="Gene3D" id="3.10.129.10">
    <property type="entry name" value="Hotdog Thioesterase"/>
    <property type="match status" value="1"/>
</dbReference>
<dbReference type="RefSeq" id="WP_069034546.1">
    <property type="nucleotide sequence ID" value="NZ_MDKC01000033.1"/>
</dbReference>
<sequence length="157" mass="18553">MGKMNYVSNIQEWQSEFSFKITIKVRFSETDMFGHMNNTVPFVYFEEARIEYLKYLGLMQEWTANHSEFIPVVADLQCDYLRQVFFNEIIDVYVKIAKVGNSSIDLHYMGVNPQSEICFTGRNSLVNINRHTGRSEQWKKDWKEKFLNEIKNSIVSV</sequence>